<keyword evidence="1" id="KW-0472">Membrane</keyword>
<dbReference type="AlphaFoldDB" id="A0A4V1K274"/>
<feature type="domain" description="Nucleoside transporter/FeoB GTPase Gate" evidence="2">
    <location>
        <begin position="42"/>
        <end position="152"/>
    </location>
</feature>
<evidence type="ECO:0000313" key="3">
    <source>
        <dbReference type="EMBL" id="RXE59299.1"/>
    </source>
</evidence>
<dbReference type="OrthoDB" id="9782481at2"/>
<dbReference type="RefSeq" id="WP_069195094.1">
    <property type="nucleotide sequence ID" value="NZ_RLII01000007.1"/>
</dbReference>
<gene>
    <name evidence="3" type="ORF">EFD62_07985</name>
</gene>
<feature type="transmembrane region" description="Helical" evidence="1">
    <location>
        <begin position="36"/>
        <end position="54"/>
    </location>
</feature>
<keyword evidence="4" id="KW-1185">Reference proteome</keyword>
<evidence type="ECO:0000313" key="4">
    <source>
        <dbReference type="Proteomes" id="UP000289166"/>
    </source>
</evidence>
<dbReference type="Pfam" id="PF07670">
    <property type="entry name" value="Gate"/>
    <property type="match status" value="1"/>
</dbReference>
<keyword evidence="1" id="KW-1133">Transmembrane helix</keyword>
<name>A0A4V1K274_9FIRM</name>
<dbReference type="Proteomes" id="UP000289166">
    <property type="component" value="Unassembled WGS sequence"/>
</dbReference>
<feature type="transmembrane region" description="Helical" evidence="1">
    <location>
        <begin position="6"/>
        <end position="24"/>
    </location>
</feature>
<proteinExistence type="predicted"/>
<evidence type="ECO:0000259" key="2">
    <source>
        <dbReference type="Pfam" id="PF07670"/>
    </source>
</evidence>
<feature type="transmembrane region" description="Helical" evidence="1">
    <location>
        <begin position="165"/>
        <end position="187"/>
    </location>
</feature>
<organism evidence="3 4">
    <name type="scientific">Acetivibrio mesophilus</name>
    <dbReference type="NCBI Taxonomy" id="2487273"/>
    <lineage>
        <taxon>Bacteria</taxon>
        <taxon>Bacillati</taxon>
        <taxon>Bacillota</taxon>
        <taxon>Clostridia</taxon>
        <taxon>Eubacteriales</taxon>
        <taxon>Oscillospiraceae</taxon>
        <taxon>Acetivibrio</taxon>
    </lineage>
</organism>
<feature type="transmembrane region" description="Helical" evidence="1">
    <location>
        <begin position="133"/>
        <end position="153"/>
    </location>
</feature>
<evidence type="ECO:0000256" key="1">
    <source>
        <dbReference type="SAM" id="Phobius"/>
    </source>
</evidence>
<feature type="transmembrane region" description="Helical" evidence="1">
    <location>
        <begin position="88"/>
        <end position="112"/>
    </location>
</feature>
<protein>
    <submittedName>
        <fullName evidence="3">Nucleoside recognition protein</fullName>
    </submittedName>
</protein>
<dbReference type="EMBL" id="RLII01000007">
    <property type="protein sequence ID" value="RXE59299.1"/>
    <property type="molecule type" value="Genomic_DNA"/>
</dbReference>
<accession>A0A4V1K274</accession>
<reference evidence="4" key="1">
    <citation type="submission" date="2018-11" db="EMBL/GenBank/DDBJ databases">
        <title>Genome sequencing of a novel mesophilic and cellulolytic organism within the genus Hungateiclostridium.</title>
        <authorList>
            <person name="Rettenmaier R."/>
            <person name="Liebl W."/>
            <person name="Zverlov V."/>
        </authorList>
    </citation>
    <scope>NUCLEOTIDE SEQUENCE [LARGE SCALE GENOMIC DNA]</scope>
    <source>
        <strain evidence="4">N2K1</strain>
    </source>
</reference>
<keyword evidence="1" id="KW-0812">Transmembrane</keyword>
<comment type="caution">
    <text evidence="3">The sequence shown here is derived from an EMBL/GenBank/DDBJ whole genome shotgun (WGS) entry which is preliminary data.</text>
</comment>
<sequence length="210" mass="22233">MLNYIWFAMLIIGFVVGIMNGRVSEVTQAVVDSSKSAVEISIGLLGVMCLWTGLMEVAEKSGIIRGIAKAVRPVMKFLFPGIPKEHPAGGAIVMNLVANFLGLGNAATPLGIKAINELQKLNPNKDTATNEMSMFLVLNTACIQFIPATIIALRSAAGSKNPTEIIGTIWVASISACMAGIIAAKILSSFFKAKSGAKKGLENRLGRRKA</sequence>
<dbReference type="InterPro" id="IPR011642">
    <property type="entry name" value="Gate_dom"/>
</dbReference>